<keyword evidence="1" id="KW-0812">Transmembrane</keyword>
<dbReference type="Proteomes" id="UP001432146">
    <property type="component" value="Unassembled WGS sequence"/>
</dbReference>
<evidence type="ECO:0000256" key="1">
    <source>
        <dbReference type="SAM" id="Phobius"/>
    </source>
</evidence>
<reference evidence="2 3" key="1">
    <citation type="submission" date="2024-05" db="EMBL/GenBank/DDBJ databases">
        <title>The nuclear and mitochondrial genome assemblies of Tetragonisca angustula (Apidae: Meliponini), a tiny yet remarkable pollinator in the Neotropics.</title>
        <authorList>
            <person name="Ferrari R."/>
            <person name="Ricardo P.C."/>
            <person name="Dias F.C."/>
            <person name="Araujo N.S."/>
            <person name="Soares D.O."/>
            <person name="Zhou Q.-S."/>
            <person name="Zhu C.-D."/>
            <person name="Coutinho L."/>
            <person name="Airas M.C."/>
            <person name="Batista T.M."/>
        </authorList>
    </citation>
    <scope>NUCLEOTIDE SEQUENCE [LARGE SCALE GENOMIC DNA]</scope>
    <source>
        <strain evidence="2">ASF017062</strain>
        <tissue evidence="2">Abdomen</tissue>
    </source>
</reference>
<gene>
    <name evidence="2" type="ORF">QLX08_000693</name>
</gene>
<comment type="caution">
    <text evidence="2">The sequence shown here is derived from an EMBL/GenBank/DDBJ whole genome shotgun (WGS) entry which is preliminary data.</text>
</comment>
<dbReference type="AlphaFoldDB" id="A0AAW1ALD9"/>
<proteinExistence type="predicted"/>
<dbReference type="EMBL" id="JAWNGG020000009">
    <property type="protein sequence ID" value="KAK9309688.1"/>
    <property type="molecule type" value="Genomic_DNA"/>
</dbReference>
<sequence length="74" mass="8217">MEFRAGSMRNFGVVSGRLERRMAIRNTVWADDRRRLLRPRAAKRLRNGVTVCAGAAAGCFSTAVPVPPWLLTTT</sequence>
<keyword evidence="3" id="KW-1185">Reference proteome</keyword>
<keyword evidence="1" id="KW-1133">Transmembrane helix</keyword>
<organism evidence="2 3">
    <name type="scientific">Tetragonisca angustula</name>
    <dbReference type="NCBI Taxonomy" id="166442"/>
    <lineage>
        <taxon>Eukaryota</taxon>
        <taxon>Metazoa</taxon>
        <taxon>Ecdysozoa</taxon>
        <taxon>Arthropoda</taxon>
        <taxon>Hexapoda</taxon>
        <taxon>Insecta</taxon>
        <taxon>Pterygota</taxon>
        <taxon>Neoptera</taxon>
        <taxon>Endopterygota</taxon>
        <taxon>Hymenoptera</taxon>
        <taxon>Apocrita</taxon>
        <taxon>Aculeata</taxon>
        <taxon>Apoidea</taxon>
        <taxon>Anthophila</taxon>
        <taxon>Apidae</taxon>
        <taxon>Tetragonisca</taxon>
    </lineage>
</organism>
<accession>A0AAW1ALD9</accession>
<name>A0AAW1ALD9_9HYME</name>
<evidence type="ECO:0000313" key="2">
    <source>
        <dbReference type="EMBL" id="KAK9309688.1"/>
    </source>
</evidence>
<feature type="transmembrane region" description="Helical" evidence="1">
    <location>
        <begin position="45"/>
        <end position="64"/>
    </location>
</feature>
<keyword evidence="1" id="KW-0472">Membrane</keyword>
<protein>
    <recommendedName>
        <fullName evidence="4">Twin-arginine translocation signal domain-containing protein</fullName>
    </recommendedName>
</protein>
<evidence type="ECO:0000313" key="3">
    <source>
        <dbReference type="Proteomes" id="UP001432146"/>
    </source>
</evidence>
<evidence type="ECO:0008006" key="4">
    <source>
        <dbReference type="Google" id="ProtNLM"/>
    </source>
</evidence>